<comment type="similarity">
    <text evidence="7">Belongs to the shootin family.</text>
</comment>
<keyword evidence="12" id="KW-0206">Cytoskeleton</keyword>
<comment type="caution">
    <text evidence="15">The sequence shown here is derived from an EMBL/GenBank/DDBJ whole genome shotgun (WGS) entry which is preliminary data.</text>
</comment>
<evidence type="ECO:0000313" key="16">
    <source>
        <dbReference type="Proteomes" id="UP000693946"/>
    </source>
</evidence>
<keyword evidence="11 14" id="KW-0175">Coiled coil</keyword>
<dbReference type="GO" id="GO:0043204">
    <property type="term" value="C:perikaryon"/>
    <property type="evidence" value="ECO:0007669"/>
    <property type="project" value="UniProtKB-SubCell"/>
</dbReference>
<reference evidence="15 16" key="1">
    <citation type="journal article" date="2021" name="Sci. Rep.">
        <title>Chromosome anchoring in Senegalese sole (Solea senegalensis) reveals sex-associated markers and genome rearrangements in flatfish.</title>
        <authorList>
            <person name="Guerrero-Cozar I."/>
            <person name="Gomez-Garrido J."/>
            <person name="Berbel C."/>
            <person name="Martinez-Blanch J.F."/>
            <person name="Alioto T."/>
            <person name="Claros M.G."/>
            <person name="Gagnaire P.A."/>
            <person name="Manchado M."/>
        </authorList>
    </citation>
    <scope>NUCLEOTIDE SEQUENCE [LARGE SCALE GENOMIC DNA]</scope>
    <source>
        <strain evidence="15">Sse05_10M</strain>
    </source>
</reference>
<dbReference type="PANTHER" id="PTHR46606:SF3">
    <property type="entry name" value="SHOOTIN-1"/>
    <property type="match status" value="1"/>
</dbReference>
<dbReference type="InterPro" id="IPR024849">
    <property type="entry name" value="Shootin-1"/>
</dbReference>
<evidence type="ECO:0000256" key="7">
    <source>
        <dbReference type="ARBA" id="ARBA00010041"/>
    </source>
</evidence>
<keyword evidence="13" id="KW-0966">Cell projection</keyword>
<dbReference type="AlphaFoldDB" id="A0AAV6PF98"/>
<evidence type="ECO:0000256" key="3">
    <source>
        <dbReference type="ARBA" id="ARBA00004486"/>
    </source>
</evidence>
<proteinExistence type="inferred from homology"/>
<evidence type="ECO:0000256" key="11">
    <source>
        <dbReference type="ARBA" id="ARBA00023054"/>
    </source>
</evidence>
<dbReference type="GO" id="GO:0005737">
    <property type="term" value="C:cytoplasm"/>
    <property type="evidence" value="ECO:0007669"/>
    <property type="project" value="TreeGrafter"/>
</dbReference>
<evidence type="ECO:0000256" key="10">
    <source>
        <dbReference type="ARBA" id="ARBA00022490"/>
    </source>
</evidence>
<accession>A0AAV6PF98</accession>
<evidence type="ECO:0000256" key="6">
    <source>
        <dbReference type="ARBA" id="ARBA00004624"/>
    </source>
</evidence>
<gene>
    <name evidence="15" type="ORF">JOB18_018882</name>
</gene>
<evidence type="ECO:0000256" key="8">
    <source>
        <dbReference type="ARBA" id="ARBA00017666"/>
    </source>
</evidence>
<protein>
    <recommendedName>
        <fullName evidence="8">Shootin-1</fullName>
    </recommendedName>
</protein>
<evidence type="ECO:0000256" key="4">
    <source>
        <dbReference type="ARBA" id="ARBA00004489"/>
    </source>
</evidence>
<feature type="coiled-coil region" evidence="14">
    <location>
        <begin position="263"/>
        <end position="331"/>
    </location>
</feature>
<keyword evidence="10" id="KW-0963">Cytoplasm</keyword>
<evidence type="ECO:0000256" key="13">
    <source>
        <dbReference type="ARBA" id="ARBA00023273"/>
    </source>
</evidence>
<sequence>MAAEELDRMNVIAHLSNQALHEYESLQRKHETAAMECKRLEEERDKAITELNEIQQVSQMVIEEVSAIQEDLEIERTCRESAEALASKLNRQNRSLKRKSMLMLSHLSPDTIAQIQLDDDEEEEEGKDMDSVSNGCLSPHCQTSISELQCKLELSCEEKHQAVTGLEAVKEKLRETREELLKEKHDNTVLIAETVRLKKLLQKYNRVSQFALEEYKVLQDTLGLEQNLRTEAENFGRAMLVEQKKLKRQSQILMQNSSPSQALQEALSQISTLTQDLEAQRLQHQHQIKQMEDRLRSCDTQRELTALRRKLELVEEERREYSDKCTKTEVEVKDLRFTGDDVFRGVQGVTLCTIEGMSSQNK</sequence>
<dbReference type="GO" id="GO:2001224">
    <property type="term" value="P:positive regulation of neuron migration"/>
    <property type="evidence" value="ECO:0007669"/>
    <property type="project" value="TreeGrafter"/>
</dbReference>
<organism evidence="15 16">
    <name type="scientific">Solea senegalensis</name>
    <name type="common">Senegalese sole</name>
    <dbReference type="NCBI Taxonomy" id="28829"/>
    <lineage>
        <taxon>Eukaryota</taxon>
        <taxon>Metazoa</taxon>
        <taxon>Chordata</taxon>
        <taxon>Craniata</taxon>
        <taxon>Vertebrata</taxon>
        <taxon>Euteleostomi</taxon>
        <taxon>Actinopterygii</taxon>
        <taxon>Neopterygii</taxon>
        <taxon>Teleostei</taxon>
        <taxon>Neoteleostei</taxon>
        <taxon>Acanthomorphata</taxon>
        <taxon>Carangaria</taxon>
        <taxon>Pleuronectiformes</taxon>
        <taxon>Pleuronectoidei</taxon>
        <taxon>Soleidae</taxon>
        <taxon>Solea</taxon>
    </lineage>
</organism>
<name>A0AAV6PF98_SOLSE</name>
<dbReference type="GO" id="GO:0048812">
    <property type="term" value="P:neuron projection morphogenesis"/>
    <property type="evidence" value="ECO:0007669"/>
    <property type="project" value="TreeGrafter"/>
</dbReference>
<keyword evidence="9" id="KW-0217">Developmental protein</keyword>
<dbReference type="GO" id="GO:0030027">
    <property type="term" value="C:lamellipodium"/>
    <property type="evidence" value="ECO:0007669"/>
    <property type="project" value="UniProtKB-SubCell"/>
</dbReference>
<dbReference type="GO" id="GO:0044295">
    <property type="term" value="C:axonal growth cone"/>
    <property type="evidence" value="ECO:0007669"/>
    <property type="project" value="TreeGrafter"/>
</dbReference>
<dbReference type="EMBL" id="JAGKHQ010000959">
    <property type="protein sequence ID" value="KAG7462379.1"/>
    <property type="molecule type" value="Genomic_DNA"/>
</dbReference>
<evidence type="ECO:0000256" key="9">
    <source>
        <dbReference type="ARBA" id="ARBA00022473"/>
    </source>
</evidence>
<evidence type="ECO:0000256" key="2">
    <source>
        <dbReference type="ARBA" id="ARBA00004484"/>
    </source>
</evidence>
<comment type="subcellular location">
    <subcellularLocation>
        <location evidence="4">Cell projection</location>
        <location evidence="4">Axon</location>
    </subcellularLocation>
    <subcellularLocation>
        <location evidence="3">Cell projection</location>
        <location evidence="3">Filopodium</location>
    </subcellularLocation>
    <subcellularLocation>
        <location evidence="6">Cell projection</location>
        <location evidence="6">Growth cone</location>
    </subcellularLocation>
    <subcellularLocation>
        <location evidence="5">Cell projection</location>
        <location evidence="5">Lamellipodium</location>
    </subcellularLocation>
    <subcellularLocation>
        <location evidence="1">Cytoplasm</location>
        <location evidence="1">Cytoskeleton</location>
    </subcellularLocation>
    <subcellularLocation>
        <location evidence="2">Perikaryon</location>
    </subcellularLocation>
</comment>
<evidence type="ECO:0000256" key="5">
    <source>
        <dbReference type="ARBA" id="ARBA00004510"/>
    </source>
</evidence>
<dbReference type="GO" id="GO:0030175">
    <property type="term" value="C:filopodium"/>
    <property type="evidence" value="ECO:0007669"/>
    <property type="project" value="UniProtKB-SubCell"/>
</dbReference>
<keyword evidence="16" id="KW-1185">Reference proteome</keyword>
<dbReference type="GO" id="GO:0005856">
    <property type="term" value="C:cytoskeleton"/>
    <property type="evidence" value="ECO:0007669"/>
    <property type="project" value="UniProtKB-SubCell"/>
</dbReference>
<feature type="coiled-coil region" evidence="14">
    <location>
        <begin position="23"/>
        <end position="99"/>
    </location>
</feature>
<evidence type="ECO:0000313" key="15">
    <source>
        <dbReference type="EMBL" id="KAG7462379.1"/>
    </source>
</evidence>
<evidence type="ECO:0000256" key="12">
    <source>
        <dbReference type="ARBA" id="ARBA00023212"/>
    </source>
</evidence>
<evidence type="ECO:0000256" key="1">
    <source>
        <dbReference type="ARBA" id="ARBA00004245"/>
    </source>
</evidence>
<dbReference type="PANTHER" id="PTHR46606">
    <property type="entry name" value="SHOOTIN-1"/>
    <property type="match status" value="1"/>
</dbReference>
<dbReference type="Proteomes" id="UP000693946">
    <property type="component" value="Unassembled WGS sequence"/>
</dbReference>
<evidence type="ECO:0000256" key="14">
    <source>
        <dbReference type="SAM" id="Coils"/>
    </source>
</evidence>